<dbReference type="SUPFAM" id="SSF48498">
    <property type="entry name" value="Tetracyclin repressor-like, C-terminal domain"/>
    <property type="match status" value="1"/>
</dbReference>
<dbReference type="PANTHER" id="PTHR30055:SF234">
    <property type="entry name" value="HTH-TYPE TRANSCRIPTIONAL REGULATOR BETI"/>
    <property type="match status" value="1"/>
</dbReference>
<dbReference type="Proteomes" id="UP000231644">
    <property type="component" value="Unassembled WGS sequence"/>
</dbReference>
<proteinExistence type="predicted"/>
<evidence type="ECO:0000313" key="6">
    <source>
        <dbReference type="EMBL" id="SFC40886.1"/>
    </source>
</evidence>
<keyword evidence="7" id="KW-1185">Reference proteome</keyword>
<reference evidence="6 7" key="1">
    <citation type="submission" date="2016-10" db="EMBL/GenBank/DDBJ databases">
        <authorList>
            <person name="de Groot N.N."/>
        </authorList>
    </citation>
    <scope>NUCLEOTIDE SEQUENCE [LARGE SCALE GENOMIC DNA]</scope>
    <source>
        <strain evidence="6 7">DSM 29619</strain>
    </source>
</reference>
<name>A0A1I1IXB0_9RHOB</name>
<dbReference type="RefSeq" id="WP_261315638.1">
    <property type="nucleotide sequence ID" value="NZ_JAHVJX010000007.1"/>
</dbReference>
<evidence type="ECO:0000256" key="4">
    <source>
        <dbReference type="PROSITE-ProRule" id="PRU00335"/>
    </source>
</evidence>
<dbReference type="InterPro" id="IPR041490">
    <property type="entry name" value="KstR2_TetR_C"/>
</dbReference>
<dbReference type="InterPro" id="IPR023772">
    <property type="entry name" value="DNA-bd_HTH_TetR-type_CS"/>
</dbReference>
<dbReference type="InterPro" id="IPR036271">
    <property type="entry name" value="Tet_transcr_reg_TetR-rel_C_sf"/>
</dbReference>
<dbReference type="GO" id="GO:0000976">
    <property type="term" value="F:transcription cis-regulatory region binding"/>
    <property type="evidence" value="ECO:0007669"/>
    <property type="project" value="TreeGrafter"/>
</dbReference>
<protein>
    <submittedName>
        <fullName evidence="6">Transcriptional regulator, TetR family</fullName>
    </submittedName>
</protein>
<dbReference type="EMBL" id="FOLX01000001">
    <property type="protein sequence ID" value="SFC40886.1"/>
    <property type="molecule type" value="Genomic_DNA"/>
</dbReference>
<gene>
    <name evidence="6" type="ORF">SAMN05421762_0822</name>
</gene>
<dbReference type="InterPro" id="IPR050109">
    <property type="entry name" value="HTH-type_TetR-like_transc_reg"/>
</dbReference>
<dbReference type="PANTHER" id="PTHR30055">
    <property type="entry name" value="HTH-TYPE TRANSCRIPTIONAL REGULATOR RUTR"/>
    <property type="match status" value="1"/>
</dbReference>
<keyword evidence="2 4" id="KW-0238">DNA-binding</keyword>
<dbReference type="InterPro" id="IPR009057">
    <property type="entry name" value="Homeodomain-like_sf"/>
</dbReference>
<dbReference type="PROSITE" id="PS50977">
    <property type="entry name" value="HTH_TETR_2"/>
    <property type="match status" value="1"/>
</dbReference>
<accession>A0A1I1IXB0</accession>
<dbReference type="Pfam" id="PF00440">
    <property type="entry name" value="TetR_N"/>
    <property type="match status" value="1"/>
</dbReference>
<dbReference type="STRING" id="517719.SAMN05421762_0822"/>
<dbReference type="SUPFAM" id="SSF46689">
    <property type="entry name" value="Homeodomain-like"/>
    <property type="match status" value="1"/>
</dbReference>
<dbReference type="PROSITE" id="PS01081">
    <property type="entry name" value="HTH_TETR_1"/>
    <property type="match status" value="1"/>
</dbReference>
<evidence type="ECO:0000256" key="2">
    <source>
        <dbReference type="ARBA" id="ARBA00023125"/>
    </source>
</evidence>
<keyword evidence="3" id="KW-0804">Transcription</keyword>
<dbReference type="InterPro" id="IPR001647">
    <property type="entry name" value="HTH_TetR"/>
</dbReference>
<feature type="domain" description="HTH tetR-type" evidence="5">
    <location>
        <begin position="34"/>
        <end position="94"/>
    </location>
</feature>
<organism evidence="6 7">
    <name type="scientific">Pseudooceanicola nitratireducens</name>
    <dbReference type="NCBI Taxonomy" id="517719"/>
    <lineage>
        <taxon>Bacteria</taxon>
        <taxon>Pseudomonadati</taxon>
        <taxon>Pseudomonadota</taxon>
        <taxon>Alphaproteobacteria</taxon>
        <taxon>Rhodobacterales</taxon>
        <taxon>Paracoccaceae</taxon>
        <taxon>Pseudooceanicola</taxon>
    </lineage>
</organism>
<feature type="DNA-binding region" description="H-T-H motif" evidence="4">
    <location>
        <begin position="57"/>
        <end position="76"/>
    </location>
</feature>
<dbReference type="Pfam" id="PF17932">
    <property type="entry name" value="TetR_C_24"/>
    <property type="match status" value="1"/>
</dbReference>
<dbReference type="AlphaFoldDB" id="A0A1I1IXB0"/>
<sequence length="231" mass="26240">MRCENCNPVFDEKTKDQQRGQMVLGEIAQPAKKQDNQQEIIEAAAHCFMRHGLEKATMTDIADHLGATKGRVYHHFRSKNAVFFAVYRQAMVFCFEAVEPLMAQDLPAADRLFRMAEAHAHVMMDTLPYQRSIRIGVEIYLRGSTTEADRTVLRELIEMRNRYEHLFREVLAEGQADGSLSVTDVPLAGRALIGALNGLVDWFRIRPDQPQSERDHIARTLSATILDGLRS</sequence>
<evidence type="ECO:0000256" key="1">
    <source>
        <dbReference type="ARBA" id="ARBA00023015"/>
    </source>
</evidence>
<evidence type="ECO:0000259" key="5">
    <source>
        <dbReference type="PROSITE" id="PS50977"/>
    </source>
</evidence>
<dbReference type="Gene3D" id="1.10.357.10">
    <property type="entry name" value="Tetracycline Repressor, domain 2"/>
    <property type="match status" value="1"/>
</dbReference>
<dbReference type="Gene3D" id="1.10.10.60">
    <property type="entry name" value="Homeodomain-like"/>
    <property type="match status" value="1"/>
</dbReference>
<dbReference type="PRINTS" id="PR00455">
    <property type="entry name" value="HTHTETR"/>
</dbReference>
<dbReference type="GO" id="GO:0003700">
    <property type="term" value="F:DNA-binding transcription factor activity"/>
    <property type="evidence" value="ECO:0007669"/>
    <property type="project" value="TreeGrafter"/>
</dbReference>
<evidence type="ECO:0000313" key="7">
    <source>
        <dbReference type="Proteomes" id="UP000231644"/>
    </source>
</evidence>
<evidence type="ECO:0000256" key="3">
    <source>
        <dbReference type="ARBA" id="ARBA00023163"/>
    </source>
</evidence>
<keyword evidence="1" id="KW-0805">Transcription regulation</keyword>